<reference evidence="1" key="1">
    <citation type="submission" date="2018-03" db="EMBL/GenBank/DDBJ databases">
        <title>Draft genome sequences of Megaviruse, new member of the family Mimiviridae isolated from water in Shanghai, China.</title>
        <authorList>
            <person name="Xia Y."/>
        </authorList>
    </citation>
    <scope>NUCLEOTIDE SEQUENCE</scope>
    <source>
        <strain evidence="1">SH</strain>
    </source>
</reference>
<protein>
    <recommendedName>
        <fullName evidence="2">DUF4116 domain-containing protein</fullName>
    </recommendedName>
</protein>
<dbReference type="EMBL" id="MH046811">
    <property type="protein sequence ID" value="AZL89677.1"/>
    <property type="molecule type" value="Genomic_DNA"/>
</dbReference>
<evidence type="ECO:0000313" key="1">
    <source>
        <dbReference type="EMBL" id="AZL89677.1"/>
    </source>
</evidence>
<organism evidence="1">
    <name type="scientific">Megavirus baoshan</name>
    <dbReference type="NCBI Taxonomy" id="2496520"/>
    <lineage>
        <taxon>Viruses</taxon>
        <taxon>Varidnaviria</taxon>
        <taxon>Bamfordvirae</taxon>
        <taxon>Nucleocytoviricota</taxon>
        <taxon>Megaviricetes</taxon>
        <taxon>Imitervirales</taxon>
        <taxon>Mimiviridae</taxon>
        <taxon>Megamimivirinae</taxon>
        <taxon>Megavirus</taxon>
        <taxon>Megavirus baoshanense</taxon>
    </lineage>
</organism>
<proteinExistence type="predicted"/>
<accession>A0A3S5HLD9</accession>
<sequence length="425" mass="50452">MEQNILTSDFYKHLTVVLYNGPPETIYGKFSIFTLYSGNEKTIIKAIRECWDKKSLYRNIINPSDNVTIAYLEEEYFGFKDVKNPSKPVIKFAITKYNEVFDKYKHLFNYQETLELIEKSPWIIKYIESPTIEQCKMALLQDGFVICCIENQTLELCKMALGQIINNNHCYAYGTILKNMKCIDDEMIDLTINSRFLLHEFKNIPEKYLNQNIIEKIITNCPMCLKDINNKYLTQELCELAFDRNIESIKYIPDIYQTEQMINKVKLGKYYNLIPHIKNLDQEYCNQMFIDSLQNIKFIPHKYQTKEMCVKTVEYHYTYLKYCSCIDNEILNMIFKSKYMVNIPKKDRFKFILDFDDNVIMRIIKVKPYLLSIIPENKQSDEIVKSALMTNGYSLEYVINKKEEYIKIALENQPKAIKYVDKKIN</sequence>
<name>A0A3S5HLD9_9VIRU</name>
<gene>
    <name evidence="1" type="ORF">Mb0053</name>
</gene>
<evidence type="ECO:0008006" key="2">
    <source>
        <dbReference type="Google" id="ProtNLM"/>
    </source>
</evidence>